<dbReference type="Pfam" id="PF01734">
    <property type="entry name" value="Patatin"/>
    <property type="match status" value="1"/>
</dbReference>
<comment type="domain">
    <text evidence="5">The nitrogen atoms of the two glycine residues in the GGXR motif define the oxyanion hole, and stabilize the oxyanion that forms during the nucleophilic attack by the catalytic serine during substrate cleavage.</text>
</comment>
<name>A0AA88J347_FICCA</name>
<evidence type="ECO:0000256" key="1">
    <source>
        <dbReference type="ARBA" id="ARBA00010240"/>
    </source>
</evidence>
<organism evidence="8 9">
    <name type="scientific">Ficus carica</name>
    <name type="common">Common fig</name>
    <dbReference type="NCBI Taxonomy" id="3494"/>
    <lineage>
        <taxon>Eukaryota</taxon>
        <taxon>Viridiplantae</taxon>
        <taxon>Streptophyta</taxon>
        <taxon>Embryophyta</taxon>
        <taxon>Tracheophyta</taxon>
        <taxon>Spermatophyta</taxon>
        <taxon>Magnoliopsida</taxon>
        <taxon>eudicotyledons</taxon>
        <taxon>Gunneridae</taxon>
        <taxon>Pentapetalae</taxon>
        <taxon>rosids</taxon>
        <taxon>fabids</taxon>
        <taxon>Rosales</taxon>
        <taxon>Moraceae</taxon>
        <taxon>Ficeae</taxon>
        <taxon>Ficus</taxon>
    </lineage>
</organism>
<gene>
    <name evidence="8" type="ORF">TIFTF001_029656</name>
</gene>
<feature type="short sequence motif" description="GXGXXG" evidence="4">
    <location>
        <begin position="26"/>
        <end position="31"/>
    </location>
</feature>
<keyword evidence="9" id="KW-1185">Reference proteome</keyword>
<comment type="caution">
    <text evidence="4">Lacks conserved residue(s) required for the propagation of feature annotation.</text>
</comment>
<dbReference type="SUPFAM" id="SSF52151">
    <property type="entry name" value="FabD/lysophospholipase-like"/>
    <property type="match status" value="1"/>
</dbReference>
<evidence type="ECO:0000313" key="8">
    <source>
        <dbReference type="EMBL" id="GMN60577.1"/>
    </source>
</evidence>
<proteinExistence type="inferred from homology"/>
<dbReference type="GO" id="GO:0016042">
    <property type="term" value="P:lipid catabolic process"/>
    <property type="evidence" value="ECO:0007669"/>
    <property type="project" value="UniProtKB-KW"/>
</dbReference>
<evidence type="ECO:0000256" key="6">
    <source>
        <dbReference type="SAM" id="MobiDB-lite"/>
    </source>
</evidence>
<dbReference type="PANTHER" id="PTHR32176:SF92">
    <property type="entry name" value="XYLOSE ISOMERASE"/>
    <property type="match status" value="1"/>
</dbReference>
<keyword evidence="5" id="KW-0378">Hydrolase</keyword>
<comment type="caution">
    <text evidence="8">The sequence shown here is derived from an EMBL/GenBank/DDBJ whole genome shotgun (WGS) entry which is preliminary data.</text>
</comment>
<feature type="compositionally biased region" description="Polar residues" evidence="6">
    <location>
        <begin position="322"/>
        <end position="337"/>
    </location>
</feature>
<dbReference type="AlphaFoldDB" id="A0AA88J347"/>
<accession>A0AA88J347</accession>
<evidence type="ECO:0000256" key="5">
    <source>
        <dbReference type="RuleBase" id="RU361262"/>
    </source>
</evidence>
<reference evidence="8" key="1">
    <citation type="submission" date="2023-07" db="EMBL/GenBank/DDBJ databases">
        <title>draft genome sequence of fig (Ficus carica).</title>
        <authorList>
            <person name="Takahashi T."/>
            <person name="Nishimura K."/>
        </authorList>
    </citation>
    <scope>NUCLEOTIDE SEQUENCE</scope>
</reference>
<evidence type="ECO:0000256" key="2">
    <source>
        <dbReference type="ARBA" id="ARBA00022963"/>
    </source>
</evidence>
<comment type="function">
    <text evidence="5">Lipolytic acyl hydrolase (LAH).</text>
</comment>
<sequence length="337" mass="37266">MEAKTSGIRKLPPKYGNVITILSIDGGGIRGIIPGVILEYLESHLQELDGEDVRLADYFDVISGTSTGGLVTAMLAAPDAKNRPLFAAKDILPFYLEHSPKIFPQASGPFASVIDLLKAVKGPKYNGKYLRNLIRDRLGQTGLHQTLTNVVIPTFDVKKLQPTIFSSYQALVAISEAAKQILRKNQDFNSSKPMDYNRFLVISLGTGSNRSEKKYNSKMASKWGVISWIYNNGSTPIIDCYMEAGADMVDYHNCVVFQAFQSENSYLRITDDTLKGDVASADIATEENLKKLVEVGQLLLKKPVSRQDLDTGLQNYFPMRGNSESRMPNSKSNKLSL</sequence>
<protein>
    <recommendedName>
        <fullName evidence="5">Patatin</fullName>
        <ecNumber evidence="5">3.1.1.-</ecNumber>
    </recommendedName>
</protein>
<dbReference type="Gene3D" id="3.40.1090.10">
    <property type="entry name" value="Cytosolic phospholipase A2 catalytic domain"/>
    <property type="match status" value="2"/>
</dbReference>
<dbReference type="PANTHER" id="PTHR32176">
    <property type="entry name" value="XYLOSE ISOMERASE"/>
    <property type="match status" value="1"/>
</dbReference>
<evidence type="ECO:0000313" key="9">
    <source>
        <dbReference type="Proteomes" id="UP001187192"/>
    </source>
</evidence>
<feature type="domain" description="PNPLA" evidence="7">
    <location>
        <begin position="22"/>
        <end position="238"/>
    </location>
</feature>
<evidence type="ECO:0000259" key="7">
    <source>
        <dbReference type="PROSITE" id="PS51635"/>
    </source>
</evidence>
<keyword evidence="2 5" id="KW-0442">Lipid degradation</keyword>
<dbReference type="PROSITE" id="PS51635">
    <property type="entry name" value="PNPLA"/>
    <property type="match status" value="1"/>
</dbReference>
<dbReference type="EC" id="3.1.1.-" evidence="5"/>
<feature type="region of interest" description="Disordered" evidence="6">
    <location>
        <begin position="313"/>
        <end position="337"/>
    </location>
</feature>
<feature type="short sequence motif" description="GXSXG" evidence="4">
    <location>
        <begin position="64"/>
        <end position="68"/>
    </location>
</feature>
<dbReference type="InterPro" id="IPR002641">
    <property type="entry name" value="PNPLA_dom"/>
</dbReference>
<evidence type="ECO:0000256" key="3">
    <source>
        <dbReference type="ARBA" id="ARBA00023098"/>
    </source>
</evidence>
<comment type="similarity">
    <text evidence="1 5">Belongs to the patatin family.</text>
</comment>
<keyword evidence="3 5" id="KW-0443">Lipid metabolism</keyword>
<dbReference type="InterPro" id="IPR016035">
    <property type="entry name" value="Acyl_Trfase/lysoPLipase"/>
</dbReference>
<evidence type="ECO:0000256" key="4">
    <source>
        <dbReference type="PROSITE-ProRule" id="PRU01161"/>
    </source>
</evidence>
<dbReference type="Proteomes" id="UP001187192">
    <property type="component" value="Unassembled WGS sequence"/>
</dbReference>
<dbReference type="GO" id="GO:0004620">
    <property type="term" value="F:phospholipase activity"/>
    <property type="evidence" value="ECO:0007669"/>
    <property type="project" value="TreeGrafter"/>
</dbReference>
<dbReference type="GO" id="GO:0047372">
    <property type="term" value="F:monoacylglycerol lipase activity"/>
    <property type="evidence" value="ECO:0007669"/>
    <property type="project" value="TreeGrafter"/>
</dbReference>
<dbReference type="EMBL" id="BTGU01000100">
    <property type="protein sequence ID" value="GMN60577.1"/>
    <property type="molecule type" value="Genomic_DNA"/>
</dbReference>